<evidence type="ECO:0000313" key="1">
    <source>
        <dbReference type="EMBL" id="TWG27154.1"/>
    </source>
</evidence>
<accession>A0A561WTI1</accession>
<reference evidence="1 2" key="1">
    <citation type="submission" date="2019-06" db="EMBL/GenBank/DDBJ databases">
        <title>Sequencing the genomes of 1000 actinobacteria strains.</title>
        <authorList>
            <person name="Klenk H.-P."/>
        </authorList>
    </citation>
    <scope>NUCLEOTIDE SEQUENCE [LARGE SCALE GENOMIC DNA]</scope>
    <source>
        <strain evidence="1 2">DSM 102131</strain>
    </source>
</reference>
<protein>
    <recommendedName>
        <fullName evidence="3">Endonuclease/exonuclease/phosphatase family protein</fullName>
    </recommendedName>
</protein>
<organism evidence="1 2">
    <name type="scientific">Micromonospora palomenae</name>
    <dbReference type="NCBI Taxonomy" id="1461247"/>
    <lineage>
        <taxon>Bacteria</taxon>
        <taxon>Bacillati</taxon>
        <taxon>Actinomycetota</taxon>
        <taxon>Actinomycetes</taxon>
        <taxon>Micromonosporales</taxon>
        <taxon>Micromonosporaceae</taxon>
        <taxon>Micromonospora</taxon>
    </lineage>
</organism>
<dbReference type="InterPro" id="IPR036691">
    <property type="entry name" value="Endo/exonu/phosph_ase_sf"/>
</dbReference>
<dbReference type="SUPFAM" id="SSF56219">
    <property type="entry name" value="DNase I-like"/>
    <property type="match status" value="1"/>
</dbReference>
<evidence type="ECO:0008006" key="3">
    <source>
        <dbReference type="Google" id="ProtNLM"/>
    </source>
</evidence>
<dbReference type="Proteomes" id="UP000319927">
    <property type="component" value="Unassembled WGS sequence"/>
</dbReference>
<sequence>MSEQPATDVTRPRGCRRLRGAALVGLLRRSGAARSYRSFRPALVVVCLIAVAGLPAGSSVADSTGSTALRVLQLNLCNSGRAGCYTGRSVTEAAEVIRAELPDLVTLNEICQDDVAALEHVFAAVHGGGTVVSAFKAAGDRPTGAVTECRNGQPYGVGLLTHLAAPYPGHTVHSGIHPTQDVTDPEERAWLCVHVAGLLHACTTHLAATSATVALAQCAHLLATVVPMIRRSTGYAPTVLSGDLNLRHGGSPDVRSCVPPGYLRIDDGAVQQIMATTDVTICCSRSIGMRGATDHPGLLATLTIDDDQRPAWAATAPGRAPARVAPLRRARWARHRAGQAAVNGR</sequence>
<gene>
    <name evidence="1" type="ORF">FHX75_11289</name>
</gene>
<dbReference type="EMBL" id="VIXA01000001">
    <property type="protein sequence ID" value="TWG27154.1"/>
    <property type="molecule type" value="Genomic_DNA"/>
</dbReference>
<evidence type="ECO:0000313" key="2">
    <source>
        <dbReference type="Proteomes" id="UP000319927"/>
    </source>
</evidence>
<keyword evidence="2" id="KW-1185">Reference proteome</keyword>
<dbReference type="Gene3D" id="3.60.10.10">
    <property type="entry name" value="Endonuclease/exonuclease/phosphatase"/>
    <property type="match status" value="1"/>
</dbReference>
<name>A0A561WTI1_9ACTN</name>
<proteinExistence type="predicted"/>
<dbReference type="AlphaFoldDB" id="A0A561WTI1"/>
<comment type="caution">
    <text evidence="1">The sequence shown here is derived from an EMBL/GenBank/DDBJ whole genome shotgun (WGS) entry which is preliminary data.</text>
</comment>